<dbReference type="SUPFAM" id="SSF51338">
    <property type="entry name" value="Composite domain of metallo-dependent hydrolases"/>
    <property type="match status" value="1"/>
</dbReference>
<dbReference type="GO" id="GO:0016810">
    <property type="term" value="F:hydrolase activity, acting on carbon-nitrogen (but not peptide) bonds"/>
    <property type="evidence" value="ECO:0007669"/>
    <property type="project" value="InterPro"/>
</dbReference>
<feature type="domain" description="Amidohydrolase-related" evidence="4">
    <location>
        <begin position="251"/>
        <end position="405"/>
    </location>
</feature>
<dbReference type="STRING" id="1231623.Tasa_059_020"/>
<evidence type="ECO:0000313" key="5">
    <source>
        <dbReference type="EMBL" id="GAN55804.1"/>
    </source>
</evidence>
<keyword evidence="2 5" id="KW-0378">Hydrolase</keyword>
<dbReference type="InterPro" id="IPR006680">
    <property type="entry name" value="Amidohydro-rel"/>
</dbReference>
<dbReference type="InterPro" id="IPR032466">
    <property type="entry name" value="Metal_Hydrolase"/>
</dbReference>
<keyword evidence="3" id="KW-0732">Signal</keyword>
<dbReference type="Proteomes" id="UP000032679">
    <property type="component" value="Unassembled WGS sequence"/>
</dbReference>
<feature type="signal peptide" evidence="3">
    <location>
        <begin position="1"/>
        <end position="19"/>
    </location>
</feature>
<dbReference type="Pfam" id="PF01979">
    <property type="entry name" value="Amidohydro_1"/>
    <property type="match status" value="1"/>
</dbReference>
<comment type="caution">
    <text evidence="5">The sequence shown here is derived from an EMBL/GenBank/DDBJ whole genome shotgun (WGS) entry which is preliminary data.</text>
</comment>
<evidence type="ECO:0000256" key="2">
    <source>
        <dbReference type="ARBA" id="ARBA00022801"/>
    </source>
</evidence>
<sequence length="483" mass="51888">MMRPLVLLSLALSAAPAAAQTCHVLRGGAETVIDAVVLDDTPTPRRAVTVIAPDGRITCTGPACRATTPSPTTIDCAADSLSPGYINPHDHIDFTGDPPAPDTGERYVHRHEWRIGLDGHRKVVENPNEDPEIVAWGELRMLISGVTSIVGGGMAPGLIRNLDFPAGLEGLPIRPVTFQVFPLDDAPGIMRTADCNYGHHPSTRGDVAGSQAFLAHVAEGTGEAARNEFRCLSNSAYDTTAQADGGGTAHDLMMPNMTVLHGVGLTPDDLARLQTSGATLVWSPRSNLSLYGRTLDVLTAERLGIPIGLGTDWLPSGSMNMSREFACARRYSNDHLNHALSDRTLWHMATIGSATATHTQELLGRIAPSTEADLVLYRPTAGGPYAAATHDEPGDIDLVMRGGRILYASADIAENLALPGCEPLMVQGQPKRLCIRRDQPFSFAMLQQDMTEQHIYPLAFDHAPRDEPPCDTLEDHHSRHAAL</sequence>
<dbReference type="RefSeq" id="WP_048851287.1">
    <property type="nucleotide sequence ID" value="NZ_BALE01000059.1"/>
</dbReference>
<name>A0A0D6MQ54_9PROT</name>
<comment type="similarity">
    <text evidence="1">Belongs to the metallo-dependent hydrolases superfamily. ATZ/TRZ family.</text>
</comment>
<accession>A0A0D6MQ54</accession>
<proteinExistence type="inferred from homology"/>
<feature type="chain" id="PRO_5002308262" evidence="3">
    <location>
        <begin position="20"/>
        <end position="483"/>
    </location>
</feature>
<dbReference type="Gene3D" id="3.20.20.140">
    <property type="entry name" value="Metal-dependent hydrolases"/>
    <property type="match status" value="1"/>
</dbReference>
<dbReference type="AlphaFoldDB" id="A0A0D6MQ54"/>
<evidence type="ECO:0000256" key="1">
    <source>
        <dbReference type="ARBA" id="ARBA00006745"/>
    </source>
</evidence>
<dbReference type="EMBL" id="BALE01000059">
    <property type="protein sequence ID" value="GAN55804.1"/>
    <property type="molecule type" value="Genomic_DNA"/>
</dbReference>
<dbReference type="InterPro" id="IPR050287">
    <property type="entry name" value="MTA/SAH_deaminase"/>
</dbReference>
<reference evidence="5 6" key="1">
    <citation type="submission" date="2012-10" db="EMBL/GenBank/DDBJ databases">
        <title>Genome sequencing of Tanticharoenia sakaeratensis NBRC 103193.</title>
        <authorList>
            <person name="Azuma Y."/>
            <person name="Hadano H."/>
            <person name="Hirakawa H."/>
            <person name="Matsushita K."/>
        </authorList>
    </citation>
    <scope>NUCLEOTIDE SEQUENCE [LARGE SCALE GENOMIC DNA]</scope>
    <source>
        <strain evidence="5 6">NBRC 103193</strain>
    </source>
</reference>
<evidence type="ECO:0000313" key="6">
    <source>
        <dbReference type="Proteomes" id="UP000032679"/>
    </source>
</evidence>
<dbReference type="InterPro" id="IPR011059">
    <property type="entry name" value="Metal-dep_hydrolase_composite"/>
</dbReference>
<dbReference type="SUPFAM" id="SSF51556">
    <property type="entry name" value="Metallo-dependent hydrolases"/>
    <property type="match status" value="1"/>
</dbReference>
<gene>
    <name evidence="5" type="ORF">Tasa_059_020</name>
</gene>
<dbReference type="PANTHER" id="PTHR43794">
    <property type="entry name" value="AMINOHYDROLASE SSNA-RELATED"/>
    <property type="match status" value="1"/>
</dbReference>
<evidence type="ECO:0000259" key="4">
    <source>
        <dbReference type="Pfam" id="PF01979"/>
    </source>
</evidence>
<dbReference type="PANTHER" id="PTHR43794:SF11">
    <property type="entry name" value="AMIDOHYDROLASE-RELATED DOMAIN-CONTAINING PROTEIN"/>
    <property type="match status" value="1"/>
</dbReference>
<evidence type="ECO:0000256" key="3">
    <source>
        <dbReference type="SAM" id="SignalP"/>
    </source>
</evidence>
<protein>
    <submittedName>
        <fullName evidence="5">Metal dependent amidohydrolase</fullName>
    </submittedName>
</protein>
<keyword evidence="6" id="KW-1185">Reference proteome</keyword>
<dbReference type="OrthoDB" id="9796020at2"/>
<organism evidence="5 6">
    <name type="scientific">Tanticharoenia sakaeratensis NBRC 103193</name>
    <dbReference type="NCBI Taxonomy" id="1231623"/>
    <lineage>
        <taxon>Bacteria</taxon>
        <taxon>Pseudomonadati</taxon>
        <taxon>Pseudomonadota</taxon>
        <taxon>Alphaproteobacteria</taxon>
        <taxon>Acetobacterales</taxon>
        <taxon>Acetobacteraceae</taxon>
        <taxon>Tanticharoenia</taxon>
    </lineage>
</organism>